<reference evidence="3" key="1">
    <citation type="journal article" date="2023" name="Int. J. Syst. Evol. Microbiol.">
        <title>Streptomyces meridianus sp. nov. isolated from brackish water of the Tagus estuary in Alcochete, Portugal.</title>
        <authorList>
            <person name="Santos J.D.N."/>
            <person name="Klimek D."/>
            <person name="Calusinska M."/>
            <person name="Lobo Da Cunha A."/>
            <person name="Catita J."/>
            <person name="Goncalves H."/>
            <person name="Gonzalez I."/>
            <person name="Reyes F."/>
            <person name="Lage O.M."/>
        </authorList>
    </citation>
    <scope>NUCLEOTIDE SEQUENCE</scope>
    <source>
        <strain evidence="3">MTZ3.1</strain>
    </source>
</reference>
<evidence type="ECO:0000256" key="1">
    <source>
        <dbReference type="SAM" id="MobiDB-lite"/>
    </source>
</evidence>
<dbReference type="Gene3D" id="1.10.260.40">
    <property type="entry name" value="lambda repressor-like DNA-binding domains"/>
    <property type="match status" value="1"/>
</dbReference>
<evidence type="ECO:0000313" key="4">
    <source>
        <dbReference type="Proteomes" id="UP001167160"/>
    </source>
</evidence>
<proteinExistence type="predicted"/>
<organism evidence="3 4">
    <name type="scientific">Streptomyces meridianus</name>
    <dbReference type="NCBI Taxonomy" id="2938945"/>
    <lineage>
        <taxon>Bacteria</taxon>
        <taxon>Bacillati</taxon>
        <taxon>Actinomycetota</taxon>
        <taxon>Actinomycetes</taxon>
        <taxon>Kitasatosporales</taxon>
        <taxon>Streptomycetaceae</taxon>
        <taxon>Streptomyces</taxon>
    </lineage>
</organism>
<dbReference type="RefSeq" id="WP_251412704.1">
    <property type="nucleotide sequence ID" value="NZ_JAMQGM010000020.1"/>
</dbReference>
<dbReference type="Pfam" id="PF13560">
    <property type="entry name" value="HTH_31"/>
    <property type="match status" value="1"/>
</dbReference>
<name>A0ABT0X767_9ACTN</name>
<dbReference type="Pfam" id="PF17765">
    <property type="entry name" value="MLTR_LBD"/>
    <property type="match status" value="1"/>
</dbReference>
<dbReference type="PANTHER" id="PTHR35010">
    <property type="entry name" value="BLL4672 PROTEIN-RELATED"/>
    <property type="match status" value="1"/>
</dbReference>
<dbReference type="PANTHER" id="PTHR35010:SF2">
    <property type="entry name" value="BLL4672 PROTEIN"/>
    <property type="match status" value="1"/>
</dbReference>
<dbReference type="InterPro" id="IPR041413">
    <property type="entry name" value="MLTR_LBD"/>
</dbReference>
<gene>
    <name evidence="3" type="ORF">M1E25_09685</name>
</gene>
<sequence length="301" mass="33313">MDTPAALGDFLRSRRAALQPEDVGLSSYGGRRRVPGLRREELAMLAGVSITYYTRLEQGQSLNASDSVLDALARALRLNADEHAHLRDLARPARGRRRPAERPEQIRPATRRLVETMGHVPAVVLDRRADVLAWNPLGHALLAGHLPPDGPDRPGERPNLLRLLFLDPHTRELYPEWTDEARTALASLRLVAGRHPDDRRLAELIGHLSMQSPVFTDLWARHPVRSCISGVKRFHHPTVGPMELAFENLQFGDESGHRMLLYSAEAGSPSEAALGLLLGEVSARRSANATDAPQRSNTLAR</sequence>
<keyword evidence="4" id="KW-1185">Reference proteome</keyword>
<dbReference type="CDD" id="cd00093">
    <property type="entry name" value="HTH_XRE"/>
    <property type="match status" value="1"/>
</dbReference>
<comment type="caution">
    <text evidence="3">The sequence shown here is derived from an EMBL/GenBank/DDBJ whole genome shotgun (WGS) entry which is preliminary data.</text>
</comment>
<dbReference type="Proteomes" id="UP001167160">
    <property type="component" value="Unassembled WGS sequence"/>
</dbReference>
<protein>
    <submittedName>
        <fullName evidence="3">Helix-turn-helix transcriptional regulator</fullName>
    </submittedName>
</protein>
<dbReference type="InterPro" id="IPR010982">
    <property type="entry name" value="Lambda_DNA-bd_dom_sf"/>
</dbReference>
<dbReference type="EMBL" id="JAMQGM010000020">
    <property type="protein sequence ID" value="MCM2577624.1"/>
    <property type="molecule type" value="Genomic_DNA"/>
</dbReference>
<feature type="region of interest" description="Disordered" evidence="1">
    <location>
        <begin position="87"/>
        <end position="108"/>
    </location>
</feature>
<dbReference type="Gene3D" id="3.30.450.180">
    <property type="match status" value="1"/>
</dbReference>
<evidence type="ECO:0000313" key="3">
    <source>
        <dbReference type="EMBL" id="MCM2577624.1"/>
    </source>
</evidence>
<dbReference type="InterPro" id="IPR001387">
    <property type="entry name" value="Cro/C1-type_HTH"/>
</dbReference>
<feature type="domain" description="HTH cro/C1-type" evidence="2">
    <location>
        <begin position="36"/>
        <end position="83"/>
    </location>
</feature>
<evidence type="ECO:0000259" key="2">
    <source>
        <dbReference type="PROSITE" id="PS50943"/>
    </source>
</evidence>
<accession>A0ABT0X767</accession>
<dbReference type="PROSITE" id="PS50943">
    <property type="entry name" value="HTH_CROC1"/>
    <property type="match status" value="1"/>
</dbReference>
<dbReference type="SUPFAM" id="SSF47413">
    <property type="entry name" value="lambda repressor-like DNA-binding domains"/>
    <property type="match status" value="1"/>
</dbReference>
<dbReference type="SMART" id="SM00530">
    <property type="entry name" value="HTH_XRE"/>
    <property type="match status" value="1"/>
</dbReference>